<reference evidence="4" key="1">
    <citation type="journal article" date="2019" name="Int. J. Syst. Evol. Microbiol.">
        <title>The Global Catalogue of Microorganisms (GCM) 10K type strain sequencing project: providing services to taxonomists for standard genome sequencing and annotation.</title>
        <authorList>
            <consortium name="The Broad Institute Genomics Platform"/>
            <consortium name="The Broad Institute Genome Sequencing Center for Infectious Disease"/>
            <person name="Wu L."/>
            <person name="Ma J."/>
        </authorList>
    </citation>
    <scope>NUCLEOTIDE SEQUENCE [LARGE SCALE GENOMIC DNA]</scope>
    <source>
        <strain evidence="4">CGMCC 4.1782</strain>
    </source>
</reference>
<proteinExistence type="predicted"/>
<sequence length="176" mass="19907">MKLQGWKLLLLLVPFIGFSACDDDDDDDQIDVMTSAEFVEQAATSDTFEIETANLALQKSTMREVQEFAQELLNDHTASRTQLRTLARQKGIEEPTTLPQDRALILDKLAGRTGVAFDKDFANIQLQAHEDAINLYEKAADQLEDQNLRAFAEQQLPILRRHLDHAQVLKAKTDQL</sequence>
<dbReference type="Pfam" id="PF13628">
    <property type="entry name" value="DUF4142"/>
    <property type="match status" value="1"/>
</dbReference>
<dbReference type="InterPro" id="IPR012347">
    <property type="entry name" value="Ferritin-like"/>
</dbReference>
<evidence type="ECO:0000256" key="1">
    <source>
        <dbReference type="SAM" id="Coils"/>
    </source>
</evidence>
<evidence type="ECO:0000313" key="4">
    <source>
        <dbReference type="Proteomes" id="UP001597374"/>
    </source>
</evidence>
<accession>A0ABW5CTG7</accession>
<feature type="domain" description="DUF4142" evidence="2">
    <location>
        <begin position="34"/>
        <end position="169"/>
    </location>
</feature>
<protein>
    <submittedName>
        <fullName evidence="3">DUF4142 domain-containing protein</fullName>
    </submittedName>
</protein>
<organism evidence="3 4">
    <name type="scientific">Pontibacter ruber</name>
    <dbReference type="NCBI Taxonomy" id="1343895"/>
    <lineage>
        <taxon>Bacteria</taxon>
        <taxon>Pseudomonadati</taxon>
        <taxon>Bacteroidota</taxon>
        <taxon>Cytophagia</taxon>
        <taxon>Cytophagales</taxon>
        <taxon>Hymenobacteraceae</taxon>
        <taxon>Pontibacter</taxon>
    </lineage>
</organism>
<dbReference type="PROSITE" id="PS51257">
    <property type="entry name" value="PROKAR_LIPOPROTEIN"/>
    <property type="match status" value="1"/>
</dbReference>
<evidence type="ECO:0000313" key="3">
    <source>
        <dbReference type="EMBL" id="MFD2245209.1"/>
    </source>
</evidence>
<name>A0ABW5CTG7_9BACT</name>
<dbReference type="Gene3D" id="1.20.1260.10">
    <property type="match status" value="1"/>
</dbReference>
<dbReference type="PANTHER" id="PTHR38593:SF1">
    <property type="entry name" value="BLR2558 PROTEIN"/>
    <property type="match status" value="1"/>
</dbReference>
<comment type="caution">
    <text evidence="3">The sequence shown here is derived from an EMBL/GenBank/DDBJ whole genome shotgun (WGS) entry which is preliminary data.</text>
</comment>
<dbReference type="EMBL" id="JBHUIM010000001">
    <property type="protein sequence ID" value="MFD2245209.1"/>
    <property type="molecule type" value="Genomic_DNA"/>
</dbReference>
<feature type="coiled-coil region" evidence="1">
    <location>
        <begin position="119"/>
        <end position="153"/>
    </location>
</feature>
<dbReference type="Proteomes" id="UP001597374">
    <property type="component" value="Unassembled WGS sequence"/>
</dbReference>
<keyword evidence="1" id="KW-0175">Coiled coil</keyword>
<dbReference type="PANTHER" id="PTHR38593">
    <property type="entry name" value="BLR2558 PROTEIN"/>
    <property type="match status" value="1"/>
</dbReference>
<dbReference type="RefSeq" id="WP_250429334.1">
    <property type="nucleotide sequence ID" value="NZ_JALPRR010000002.1"/>
</dbReference>
<dbReference type="InterPro" id="IPR025419">
    <property type="entry name" value="DUF4142"/>
</dbReference>
<evidence type="ECO:0000259" key="2">
    <source>
        <dbReference type="Pfam" id="PF13628"/>
    </source>
</evidence>
<keyword evidence="4" id="KW-1185">Reference proteome</keyword>
<gene>
    <name evidence="3" type="ORF">ACFSKP_03015</name>
</gene>